<keyword evidence="5" id="KW-1185">Reference proteome</keyword>
<dbReference type="PROSITE" id="PS50088">
    <property type="entry name" value="ANK_REPEAT"/>
    <property type="match status" value="1"/>
</dbReference>
<dbReference type="Pfam" id="PF12796">
    <property type="entry name" value="Ank_2"/>
    <property type="match status" value="1"/>
</dbReference>
<gene>
    <name evidence="4" type="ORF">FGRAMPH1_01T09091</name>
</gene>
<evidence type="ECO:0000256" key="3">
    <source>
        <dbReference type="PROSITE-ProRule" id="PRU00023"/>
    </source>
</evidence>
<evidence type="ECO:0000256" key="2">
    <source>
        <dbReference type="ARBA" id="ARBA00023043"/>
    </source>
</evidence>
<reference evidence="5" key="2">
    <citation type="journal article" date="2010" name="Nature">
        <title>Comparative genomics reveals mobile pathogenicity chromosomes in Fusarium.</title>
        <authorList>
            <person name="Ma L.J."/>
            <person name="van der Does H.C."/>
            <person name="Borkovich K.A."/>
            <person name="Coleman J.J."/>
            <person name="Daboussi M.J."/>
            <person name="Di Pietro A."/>
            <person name="Dufresne M."/>
            <person name="Freitag M."/>
            <person name="Grabherr M."/>
            <person name="Henrissat B."/>
            <person name="Houterman P.M."/>
            <person name="Kang S."/>
            <person name="Shim W.B."/>
            <person name="Woloshuk C."/>
            <person name="Xie X."/>
            <person name="Xu J.R."/>
            <person name="Antoniw J."/>
            <person name="Baker S.E."/>
            <person name="Bluhm B.H."/>
            <person name="Breakspear A."/>
            <person name="Brown D.W."/>
            <person name="Butchko R.A."/>
            <person name="Chapman S."/>
            <person name="Coulson R."/>
            <person name="Coutinho P.M."/>
            <person name="Danchin E.G."/>
            <person name="Diener A."/>
            <person name="Gale L.R."/>
            <person name="Gardiner D.M."/>
            <person name="Goff S."/>
            <person name="Hammond-Kosack K.E."/>
            <person name="Hilburn K."/>
            <person name="Hua-Van A."/>
            <person name="Jonkers W."/>
            <person name="Kazan K."/>
            <person name="Kodira C.D."/>
            <person name="Koehrsen M."/>
            <person name="Kumar L."/>
            <person name="Lee Y.H."/>
            <person name="Li L."/>
            <person name="Manners J.M."/>
            <person name="Miranda-Saavedra D."/>
            <person name="Mukherjee M."/>
            <person name="Park G."/>
            <person name="Park J."/>
            <person name="Park S.Y."/>
            <person name="Proctor R.H."/>
            <person name="Regev A."/>
            <person name="Ruiz-Roldan M.C."/>
            <person name="Sain D."/>
            <person name="Sakthikumar S."/>
            <person name="Sykes S."/>
            <person name="Schwartz D.C."/>
            <person name="Turgeon B.G."/>
            <person name="Wapinski I."/>
            <person name="Yoder O."/>
            <person name="Young S."/>
            <person name="Zeng Q."/>
            <person name="Zhou S."/>
            <person name="Galagan J."/>
            <person name="Cuomo C.A."/>
            <person name="Kistler H.C."/>
            <person name="Rep M."/>
        </authorList>
    </citation>
    <scope>GENOME REANNOTATION</scope>
    <source>
        <strain evidence="5">ATCC MYA-4620 / CBS 123657 / FGSC 9075 / NRRL 31084 / PH-1</strain>
    </source>
</reference>
<dbReference type="InParanoid" id="A0A1C3YM14"/>
<evidence type="ECO:0000313" key="4">
    <source>
        <dbReference type="EMBL" id="SCB65556.1"/>
    </source>
</evidence>
<dbReference type="InterPro" id="IPR002110">
    <property type="entry name" value="Ankyrin_rpt"/>
</dbReference>
<protein>
    <submittedName>
        <fullName evidence="4">Chromosome 2, complete genome</fullName>
    </submittedName>
</protein>
<dbReference type="PANTHER" id="PTHR24198:SF165">
    <property type="entry name" value="ANKYRIN REPEAT-CONTAINING PROTEIN-RELATED"/>
    <property type="match status" value="1"/>
</dbReference>
<dbReference type="SUPFAM" id="SSF48403">
    <property type="entry name" value="Ankyrin repeat"/>
    <property type="match status" value="1"/>
</dbReference>
<dbReference type="SMART" id="SM00248">
    <property type="entry name" value="ANK"/>
    <property type="match status" value="3"/>
</dbReference>
<name>A0A1C3YM14_GIBZE</name>
<dbReference type="PANTHER" id="PTHR24198">
    <property type="entry name" value="ANKYRIN REPEAT AND PROTEIN KINASE DOMAIN-CONTAINING PROTEIN"/>
    <property type="match status" value="1"/>
</dbReference>
<evidence type="ECO:0000313" key="5">
    <source>
        <dbReference type="Proteomes" id="UP000070720"/>
    </source>
</evidence>
<dbReference type="VEuPathDB" id="FungiDB:FGRAMPH1_01G09091"/>
<reference evidence="5" key="1">
    <citation type="journal article" date="2007" name="Science">
        <title>The Fusarium graminearum genome reveals a link between localized polymorphism and pathogen specialization.</title>
        <authorList>
            <person name="Cuomo C.A."/>
            <person name="Gueldener U."/>
            <person name="Xu J.-R."/>
            <person name="Trail F."/>
            <person name="Turgeon B.G."/>
            <person name="Di Pietro A."/>
            <person name="Walton J.D."/>
            <person name="Ma L.-J."/>
            <person name="Baker S.E."/>
            <person name="Rep M."/>
            <person name="Adam G."/>
            <person name="Antoniw J."/>
            <person name="Baldwin T."/>
            <person name="Calvo S.E."/>
            <person name="Chang Y.-L."/>
            <person name="DeCaprio D."/>
            <person name="Gale L.R."/>
            <person name="Gnerre S."/>
            <person name="Goswami R.S."/>
            <person name="Hammond-Kosack K."/>
            <person name="Harris L.J."/>
            <person name="Hilburn K."/>
            <person name="Kennell J.C."/>
            <person name="Kroken S."/>
            <person name="Magnuson J.K."/>
            <person name="Mannhaupt G."/>
            <person name="Mauceli E.W."/>
            <person name="Mewes H.-W."/>
            <person name="Mitterbauer R."/>
            <person name="Muehlbauer G."/>
            <person name="Muensterkoetter M."/>
            <person name="Nelson D."/>
            <person name="O'Donnell K."/>
            <person name="Ouellet T."/>
            <person name="Qi W."/>
            <person name="Quesneville H."/>
            <person name="Roncero M.I.G."/>
            <person name="Seong K.-Y."/>
            <person name="Tetko I.V."/>
            <person name="Urban M."/>
            <person name="Waalwijk C."/>
            <person name="Ward T.J."/>
            <person name="Yao J."/>
            <person name="Birren B.W."/>
            <person name="Kistler H.C."/>
        </authorList>
    </citation>
    <scope>NUCLEOTIDE SEQUENCE [LARGE SCALE GENOMIC DNA]</scope>
    <source>
        <strain evidence="5">ATCC MYA-4620 / CBS 123657 / FGSC 9075 / NRRL 31084 / PH-1</strain>
    </source>
</reference>
<dbReference type="PROSITE" id="PS50297">
    <property type="entry name" value="ANK_REP_REGION"/>
    <property type="match status" value="1"/>
</dbReference>
<keyword evidence="2 3" id="KW-0040">ANK repeat</keyword>
<organism evidence="4 5">
    <name type="scientific">Gibberella zeae (strain ATCC MYA-4620 / CBS 123657 / FGSC 9075 / NRRL 31084 / PH-1)</name>
    <name type="common">Wheat head blight fungus</name>
    <name type="synonym">Fusarium graminearum</name>
    <dbReference type="NCBI Taxonomy" id="229533"/>
    <lineage>
        <taxon>Eukaryota</taxon>
        <taxon>Fungi</taxon>
        <taxon>Dikarya</taxon>
        <taxon>Ascomycota</taxon>
        <taxon>Pezizomycotina</taxon>
        <taxon>Sordariomycetes</taxon>
        <taxon>Hypocreomycetidae</taxon>
        <taxon>Hypocreales</taxon>
        <taxon>Nectriaceae</taxon>
        <taxon>Fusarium</taxon>
    </lineage>
</organism>
<accession>A0A1C3YM14</accession>
<keyword evidence="1" id="KW-0677">Repeat</keyword>
<reference evidence="4 5" key="3">
    <citation type="journal article" date="2015" name="BMC Genomics">
        <title>The completed genome sequence of the pathogenic ascomycete fungus Fusarium graminearum.</title>
        <authorList>
            <person name="King R."/>
            <person name="Urban M."/>
            <person name="Hammond-Kosack M.C."/>
            <person name="Hassani-Pak K."/>
            <person name="Hammond-Kosack K.E."/>
        </authorList>
    </citation>
    <scope>NUCLEOTIDE SEQUENCE [LARGE SCALE GENOMIC DNA]</scope>
    <source>
        <strain evidence="5">ATCC MYA-4620 / CBS 123657 / FGSC 9075 / NRRL 31084 / PH-1</strain>
    </source>
</reference>
<dbReference type="Gene3D" id="1.25.40.20">
    <property type="entry name" value="Ankyrin repeat-containing domain"/>
    <property type="match status" value="2"/>
</dbReference>
<dbReference type="AlphaFoldDB" id="A0A1C3YM14"/>
<dbReference type="InterPro" id="IPR036770">
    <property type="entry name" value="Ankyrin_rpt-contain_sf"/>
</dbReference>
<dbReference type="eggNOG" id="ENOG502RJ9E">
    <property type="taxonomic scope" value="Eukaryota"/>
</dbReference>
<feature type="repeat" description="ANK" evidence="3">
    <location>
        <begin position="40"/>
        <end position="69"/>
    </location>
</feature>
<evidence type="ECO:0000256" key="1">
    <source>
        <dbReference type="ARBA" id="ARBA00022737"/>
    </source>
</evidence>
<proteinExistence type="predicted"/>
<sequence>MDVGSIDGLYWLVIFNLQGLIPFTIDLDTECLVKDPIPITPLGIAAVLGNTPMMELLIEHGAQVNLTQRTDIFVRPPLYNALLARSGSAVNWLLQNGADMTSRRGFDDMSPLDLVYTWSQDYSDVFISHIPGLNGTSAQVLQFLVRSGRAEDLRDAIRGGMDINHPCENGKKALDYALEMGNEEISELLRNNKAISNLHWPAEKTKLCPYPMNLHEPIVNPLVSTEKEYDQDAMMPDDGTDYLILEIPIHTKRLIRSIVFETITAARGECTEDRFRGTYIGPDRSGLRVALQNQDWTQ</sequence>
<dbReference type="EMBL" id="HG970333">
    <property type="protein sequence ID" value="SCB65556.1"/>
    <property type="molecule type" value="Genomic_DNA"/>
</dbReference>
<dbReference type="Proteomes" id="UP000070720">
    <property type="component" value="Chromosome 2"/>
</dbReference>